<evidence type="ECO:0000313" key="3">
    <source>
        <dbReference type="Proteomes" id="UP001500058"/>
    </source>
</evidence>
<evidence type="ECO:0000256" key="1">
    <source>
        <dbReference type="SAM" id="MobiDB-lite"/>
    </source>
</evidence>
<evidence type="ECO:0000313" key="2">
    <source>
        <dbReference type="EMBL" id="GAA2416814.1"/>
    </source>
</evidence>
<dbReference type="EMBL" id="BAAATJ010000038">
    <property type="protein sequence ID" value="GAA2416814.1"/>
    <property type="molecule type" value="Genomic_DNA"/>
</dbReference>
<organism evidence="2 3">
    <name type="scientific">Streptomyces glaucosporus</name>
    <dbReference type="NCBI Taxonomy" id="284044"/>
    <lineage>
        <taxon>Bacteria</taxon>
        <taxon>Bacillati</taxon>
        <taxon>Actinomycetota</taxon>
        <taxon>Actinomycetes</taxon>
        <taxon>Kitasatosporales</taxon>
        <taxon>Streptomycetaceae</taxon>
        <taxon>Streptomyces</taxon>
    </lineage>
</organism>
<name>A0ABP5W0L4_9ACTN</name>
<sequence>MSVALLCPRGVVGREAGKTVEAGEPGGSRREDRVRGEEGGPPSPGPYPIDLTASFAAFSAPSRMSFALGVPAVSKPAPS</sequence>
<accession>A0ABP5W0L4</accession>
<protein>
    <recommendedName>
        <fullName evidence="4">Secreted protein</fullName>
    </recommendedName>
</protein>
<comment type="caution">
    <text evidence="2">The sequence shown here is derived from an EMBL/GenBank/DDBJ whole genome shotgun (WGS) entry which is preliminary data.</text>
</comment>
<keyword evidence="3" id="KW-1185">Reference proteome</keyword>
<evidence type="ECO:0008006" key="4">
    <source>
        <dbReference type="Google" id="ProtNLM"/>
    </source>
</evidence>
<reference evidence="3" key="1">
    <citation type="journal article" date="2019" name="Int. J. Syst. Evol. Microbiol.">
        <title>The Global Catalogue of Microorganisms (GCM) 10K type strain sequencing project: providing services to taxonomists for standard genome sequencing and annotation.</title>
        <authorList>
            <consortium name="The Broad Institute Genomics Platform"/>
            <consortium name="The Broad Institute Genome Sequencing Center for Infectious Disease"/>
            <person name="Wu L."/>
            <person name="Ma J."/>
        </authorList>
    </citation>
    <scope>NUCLEOTIDE SEQUENCE [LARGE SCALE GENOMIC DNA]</scope>
    <source>
        <strain evidence="3">JCM 6921</strain>
    </source>
</reference>
<feature type="region of interest" description="Disordered" evidence="1">
    <location>
        <begin position="15"/>
        <end position="48"/>
    </location>
</feature>
<feature type="compositionally biased region" description="Basic and acidic residues" evidence="1">
    <location>
        <begin position="27"/>
        <end position="38"/>
    </location>
</feature>
<gene>
    <name evidence="2" type="ORF">GCM10010420_53850</name>
</gene>
<proteinExistence type="predicted"/>
<dbReference type="Proteomes" id="UP001500058">
    <property type="component" value="Unassembled WGS sequence"/>
</dbReference>